<dbReference type="AlphaFoldDB" id="A0A1V6P9F9"/>
<comment type="caution">
    <text evidence="1">The sequence shown here is derived from an EMBL/GenBank/DDBJ whole genome shotgun (WGS) entry which is preliminary data.</text>
</comment>
<accession>A0A1V6P9F9</accession>
<dbReference type="InterPro" id="IPR011009">
    <property type="entry name" value="Kinase-like_dom_sf"/>
</dbReference>
<dbReference type="OrthoDB" id="4365235at2759"/>
<evidence type="ECO:0000313" key="2">
    <source>
        <dbReference type="Proteomes" id="UP000191522"/>
    </source>
</evidence>
<reference evidence="2" key="1">
    <citation type="journal article" date="2017" name="Nat. Microbiol.">
        <title>Global analysis of biosynthetic gene clusters reveals vast potential of secondary metabolite production in Penicillium species.</title>
        <authorList>
            <person name="Nielsen J.C."/>
            <person name="Grijseels S."/>
            <person name="Prigent S."/>
            <person name="Ji B."/>
            <person name="Dainat J."/>
            <person name="Nielsen K.F."/>
            <person name="Frisvad J.C."/>
            <person name="Workman M."/>
            <person name="Nielsen J."/>
        </authorList>
    </citation>
    <scope>NUCLEOTIDE SEQUENCE [LARGE SCALE GENOMIC DNA]</scope>
    <source>
        <strain evidence="2">IBT 11843</strain>
    </source>
</reference>
<evidence type="ECO:0000313" key="1">
    <source>
        <dbReference type="EMBL" id="OQD73618.1"/>
    </source>
</evidence>
<sequence>MLHHSKMPSKYTLLSLDMGQDDCLYRFLREDSSQKRIVYVHLKYLDLIPETSQTFGPEVIRELSKLKEWSSEWETLVISQNHVEQNTFKRHSLPPQNILGNYPYFNIFDITVVDSMTNRVFCVMQDKKECFMKIARFEYELGWLAQEIKAYHTLACHDSFLGPRLLGYVYEESQDRVVGFLYEKITGYWPGIGELEVCENALRELHKLDILHGDPNRYNMFVTEKGVKFIDFEDSRVGKAKDADADYWEKAKSDEERSLREWLADESGRGRPI</sequence>
<keyword evidence="2" id="KW-1185">Reference proteome</keyword>
<protein>
    <recommendedName>
        <fullName evidence="3">Aminoglycoside phosphotransferase domain-containing protein</fullName>
    </recommendedName>
</protein>
<dbReference type="STRING" id="69771.A0A1V6P9F9"/>
<dbReference type="OMA" id="RWEEEWT"/>
<evidence type="ECO:0008006" key="3">
    <source>
        <dbReference type="Google" id="ProtNLM"/>
    </source>
</evidence>
<organism evidence="1 2">
    <name type="scientific">Penicillium decumbens</name>
    <dbReference type="NCBI Taxonomy" id="69771"/>
    <lineage>
        <taxon>Eukaryota</taxon>
        <taxon>Fungi</taxon>
        <taxon>Dikarya</taxon>
        <taxon>Ascomycota</taxon>
        <taxon>Pezizomycotina</taxon>
        <taxon>Eurotiomycetes</taxon>
        <taxon>Eurotiomycetidae</taxon>
        <taxon>Eurotiales</taxon>
        <taxon>Aspergillaceae</taxon>
        <taxon>Penicillium</taxon>
    </lineage>
</organism>
<dbReference type="SUPFAM" id="SSF56112">
    <property type="entry name" value="Protein kinase-like (PK-like)"/>
    <property type="match status" value="1"/>
</dbReference>
<gene>
    <name evidence="1" type="ORF">PENDEC_c014G03927</name>
</gene>
<dbReference type="EMBL" id="MDYL01000014">
    <property type="protein sequence ID" value="OQD73618.1"/>
    <property type="molecule type" value="Genomic_DNA"/>
</dbReference>
<proteinExistence type="predicted"/>
<dbReference type="Gene3D" id="1.10.510.10">
    <property type="entry name" value="Transferase(Phosphotransferase) domain 1"/>
    <property type="match status" value="1"/>
</dbReference>
<name>A0A1V6P9F9_PENDC</name>
<dbReference type="Proteomes" id="UP000191522">
    <property type="component" value="Unassembled WGS sequence"/>
</dbReference>